<dbReference type="RefSeq" id="WP_275683131.1">
    <property type="nucleotide sequence ID" value="NZ_JAJLJH010000003.1"/>
</dbReference>
<gene>
    <name evidence="3" type="ORF">LPC04_15410</name>
</gene>
<keyword evidence="4" id="KW-1185">Reference proteome</keyword>
<sequence>MNHRIAVLALAAFALLAGAPAGAEELPYRISDVITGSLVPQDIIRSATPFDGRYGDLTPQQKAALADDYENLPAGDEPPYPLYGLRHMIKSVVRYADTAGPVGPLVAGVVVDSQGRAGEVTVYRAPDAETARIIAAALSLEPYKPAVCHGQPCKMTYLLRLDFPKRGGQPVTTSSFSRYDPTSHSITGSH</sequence>
<feature type="chain" id="PRO_5040782720" description="TonB C-terminal domain-containing protein" evidence="2">
    <location>
        <begin position="24"/>
        <end position="190"/>
    </location>
</feature>
<dbReference type="EMBL" id="JAJLJH010000003">
    <property type="protein sequence ID" value="MCK9687099.1"/>
    <property type="molecule type" value="Genomic_DNA"/>
</dbReference>
<organism evidence="3 4">
    <name type="scientific">Scleromatobacter humisilvae</name>
    <dbReference type="NCBI Taxonomy" id="2897159"/>
    <lineage>
        <taxon>Bacteria</taxon>
        <taxon>Pseudomonadati</taxon>
        <taxon>Pseudomonadota</taxon>
        <taxon>Betaproteobacteria</taxon>
        <taxon>Burkholderiales</taxon>
        <taxon>Sphaerotilaceae</taxon>
        <taxon>Scleromatobacter</taxon>
    </lineage>
</organism>
<accession>A0A9X1YIG2</accession>
<evidence type="ECO:0000256" key="1">
    <source>
        <dbReference type="SAM" id="MobiDB-lite"/>
    </source>
</evidence>
<evidence type="ECO:0000256" key="2">
    <source>
        <dbReference type="SAM" id="SignalP"/>
    </source>
</evidence>
<evidence type="ECO:0000313" key="4">
    <source>
        <dbReference type="Proteomes" id="UP001139353"/>
    </source>
</evidence>
<evidence type="ECO:0008006" key="5">
    <source>
        <dbReference type="Google" id="ProtNLM"/>
    </source>
</evidence>
<keyword evidence="2" id="KW-0732">Signal</keyword>
<proteinExistence type="predicted"/>
<name>A0A9X1YIG2_9BURK</name>
<protein>
    <recommendedName>
        <fullName evidence="5">TonB C-terminal domain-containing protein</fullName>
    </recommendedName>
</protein>
<dbReference type="Proteomes" id="UP001139353">
    <property type="component" value="Unassembled WGS sequence"/>
</dbReference>
<feature type="signal peptide" evidence="2">
    <location>
        <begin position="1"/>
        <end position="23"/>
    </location>
</feature>
<comment type="caution">
    <text evidence="3">The sequence shown here is derived from an EMBL/GenBank/DDBJ whole genome shotgun (WGS) entry which is preliminary data.</text>
</comment>
<reference evidence="3" key="1">
    <citation type="submission" date="2021-11" db="EMBL/GenBank/DDBJ databases">
        <title>BS-T2-15 a new species belonging to the Comamonadaceae family isolated from the soil of a French oak forest.</title>
        <authorList>
            <person name="Mieszkin S."/>
            <person name="Alain K."/>
        </authorList>
    </citation>
    <scope>NUCLEOTIDE SEQUENCE</scope>
    <source>
        <strain evidence="3">BS-T2-15</strain>
    </source>
</reference>
<dbReference type="AlphaFoldDB" id="A0A9X1YIG2"/>
<feature type="compositionally biased region" description="Polar residues" evidence="1">
    <location>
        <begin position="170"/>
        <end position="190"/>
    </location>
</feature>
<evidence type="ECO:0000313" key="3">
    <source>
        <dbReference type="EMBL" id="MCK9687099.1"/>
    </source>
</evidence>
<feature type="region of interest" description="Disordered" evidence="1">
    <location>
        <begin position="168"/>
        <end position="190"/>
    </location>
</feature>